<protein>
    <submittedName>
        <fullName evidence="2">Uncharacterized protein</fullName>
    </submittedName>
</protein>
<evidence type="ECO:0000256" key="1">
    <source>
        <dbReference type="SAM" id="MobiDB-lite"/>
    </source>
</evidence>
<name>A0ABR5B7W4_CRYGA</name>
<dbReference type="EMBL" id="KN848900">
    <property type="protein sequence ID" value="KIR59479.1"/>
    <property type="molecule type" value="Genomic_DNA"/>
</dbReference>
<accession>A0ABR5B7W4</accession>
<dbReference type="Proteomes" id="UP000053800">
    <property type="component" value="Unassembled WGS sequence"/>
</dbReference>
<proteinExistence type="predicted"/>
<evidence type="ECO:0000313" key="2">
    <source>
        <dbReference type="EMBL" id="KIR59479.1"/>
    </source>
</evidence>
<reference evidence="2 3" key="1">
    <citation type="submission" date="2015-01" db="EMBL/GenBank/DDBJ databases">
        <title>The Genome Sequence of Cryptococcus gattii CA1873.</title>
        <authorList>
            <consortium name="The Broad Institute Genomics Platform"/>
            <person name="Cuomo C."/>
            <person name="Litvintseva A."/>
            <person name="Chen Y."/>
            <person name="Heitman J."/>
            <person name="Sun S."/>
            <person name="Springer D."/>
            <person name="Dromer F."/>
            <person name="Young S."/>
            <person name="Zeng Q."/>
            <person name="Gargeya S."/>
            <person name="Abouelleil A."/>
            <person name="Alvarado L."/>
            <person name="Chapman S.B."/>
            <person name="Gainer-Dewar J."/>
            <person name="Goldberg J."/>
            <person name="Griggs A."/>
            <person name="Gujja S."/>
            <person name="Hansen M."/>
            <person name="Howarth C."/>
            <person name="Imamovic A."/>
            <person name="Larimer J."/>
            <person name="Murphy C."/>
            <person name="Naylor J."/>
            <person name="Pearson M."/>
            <person name="Priest M."/>
            <person name="Roberts A."/>
            <person name="Saif S."/>
            <person name="Shea T."/>
            <person name="Sykes S."/>
            <person name="Wortman J."/>
            <person name="Nusbaum C."/>
            <person name="Birren B."/>
        </authorList>
    </citation>
    <scope>NUCLEOTIDE SEQUENCE [LARGE SCALE GENOMIC DNA]</scope>
    <source>
        <strain evidence="2 3">CA1873</strain>
    </source>
</reference>
<feature type="region of interest" description="Disordered" evidence="1">
    <location>
        <begin position="1"/>
        <end position="59"/>
    </location>
</feature>
<feature type="compositionally biased region" description="Polar residues" evidence="1">
    <location>
        <begin position="1"/>
        <end position="11"/>
    </location>
</feature>
<organism evidence="2 3">
    <name type="scientific">Cryptococcus bacillisporus CA1873</name>
    <dbReference type="NCBI Taxonomy" id="1296111"/>
    <lineage>
        <taxon>Eukaryota</taxon>
        <taxon>Fungi</taxon>
        <taxon>Dikarya</taxon>
        <taxon>Basidiomycota</taxon>
        <taxon>Agaricomycotina</taxon>
        <taxon>Tremellomycetes</taxon>
        <taxon>Tremellales</taxon>
        <taxon>Cryptococcaceae</taxon>
        <taxon>Cryptococcus</taxon>
        <taxon>Cryptococcus gattii species complex</taxon>
    </lineage>
</organism>
<sequence length="59" mass="6288">MLTLLWQNEVQSLEDEPPHGSQSTDLNSAEDIHPSNSGSLAEGQATGSVIFPVEIPQAN</sequence>
<evidence type="ECO:0000313" key="3">
    <source>
        <dbReference type="Proteomes" id="UP000053800"/>
    </source>
</evidence>
<keyword evidence="3" id="KW-1185">Reference proteome</keyword>
<gene>
    <name evidence="2" type="ORF">I314_04465</name>
</gene>